<feature type="domain" description="DUF7455" evidence="1">
    <location>
        <begin position="15"/>
        <end position="65"/>
    </location>
</feature>
<proteinExistence type="predicted"/>
<evidence type="ECO:0000313" key="2">
    <source>
        <dbReference type="EMBL" id="GIE97847.1"/>
    </source>
</evidence>
<dbReference type="InterPro" id="IPR055878">
    <property type="entry name" value="DUF7455"/>
</dbReference>
<evidence type="ECO:0000259" key="1">
    <source>
        <dbReference type="Pfam" id="PF24254"/>
    </source>
</evidence>
<dbReference type="AlphaFoldDB" id="A0A919K252"/>
<reference evidence="2" key="1">
    <citation type="submission" date="2021-01" db="EMBL/GenBank/DDBJ databases">
        <title>Whole genome shotgun sequence of Actinoplanes rishiriensis NBRC 108556.</title>
        <authorList>
            <person name="Komaki H."/>
            <person name="Tamura T."/>
        </authorList>
    </citation>
    <scope>NUCLEOTIDE SEQUENCE</scope>
    <source>
        <strain evidence="2">NBRC 108556</strain>
    </source>
</reference>
<gene>
    <name evidence="2" type="ORF">Ari01nite_53120</name>
</gene>
<comment type="caution">
    <text evidence="2">The sequence shown here is derived from an EMBL/GenBank/DDBJ whole genome shotgun (WGS) entry which is preliminary data.</text>
</comment>
<protein>
    <recommendedName>
        <fullName evidence="1">DUF7455 domain-containing protein</fullName>
    </recommendedName>
</protein>
<dbReference type="RefSeq" id="WP_203784897.1">
    <property type="nucleotide sequence ID" value="NZ_BOMV01000059.1"/>
</dbReference>
<name>A0A919K252_9ACTN</name>
<evidence type="ECO:0000313" key="3">
    <source>
        <dbReference type="Proteomes" id="UP000636960"/>
    </source>
</evidence>
<dbReference type="EMBL" id="BOMV01000059">
    <property type="protein sequence ID" value="GIE97847.1"/>
    <property type="molecule type" value="Genomic_DNA"/>
</dbReference>
<dbReference type="Proteomes" id="UP000636960">
    <property type="component" value="Unassembled WGS sequence"/>
</dbReference>
<dbReference type="Pfam" id="PF24254">
    <property type="entry name" value="DUF7455"/>
    <property type="match status" value="1"/>
</dbReference>
<accession>A0A919K252</accession>
<sequence length="70" mass="7533">MTSLLSPEITTVASLTERCDRCAAAAKLVVNLASGGELAFCGHHANRHHEDITRVAERIVLEEGFAWAGK</sequence>
<organism evidence="2 3">
    <name type="scientific">Paractinoplanes rishiriensis</name>
    <dbReference type="NCBI Taxonomy" id="1050105"/>
    <lineage>
        <taxon>Bacteria</taxon>
        <taxon>Bacillati</taxon>
        <taxon>Actinomycetota</taxon>
        <taxon>Actinomycetes</taxon>
        <taxon>Micromonosporales</taxon>
        <taxon>Micromonosporaceae</taxon>
        <taxon>Paractinoplanes</taxon>
    </lineage>
</organism>
<keyword evidence="3" id="KW-1185">Reference proteome</keyword>